<keyword evidence="3" id="KW-1185">Reference proteome</keyword>
<gene>
    <name evidence="2" type="ORF">H1R20_g12256</name>
</gene>
<evidence type="ECO:0000256" key="1">
    <source>
        <dbReference type="SAM" id="MobiDB-lite"/>
    </source>
</evidence>
<evidence type="ECO:0000313" key="2">
    <source>
        <dbReference type="EMBL" id="KAJ2924825.1"/>
    </source>
</evidence>
<dbReference type="OrthoDB" id="3059728at2759"/>
<accession>A0A9W8IY76</accession>
<proteinExistence type="predicted"/>
<dbReference type="EMBL" id="JANBPK010001203">
    <property type="protein sequence ID" value="KAJ2924825.1"/>
    <property type="molecule type" value="Genomic_DNA"/>
</dbReference>
<sequence length="193" mass="21316">MDTLDVLTTADLLKPEPAPVKPLTLADVIPPPSHVREISFSSSMLDDYEDSALNSILANTTEASQQQEQQREQQRNSVVSQDSRMSRTLSTFIPLTRPSSGVSFAGLDSFDEVRRGFEFHDQRPNFYPGPTQNAGARNHSHRRAQDSVFSIASVSSYGRVIRDGAQDPFDYDMAPPMPPLPPLPPMPPHAQPS</sequence>
<protein>
    <submittedName>
        <fullName evidence="2">Uncharacterized protein</fullName>
    </submittedName>
</protein>
<evidence type="ECO:0000313" key="3">
    <source>
        <dbReference type="Proteomes" id="UP001140091"/>
    </source>
</evidence>
<name>A0A9W8IY76_9AGAR</name>
<feature type="region of interest" description="Disordered" evidence="1">
    <location>
        <begin position="163"/>
        <end position="193"/>
    </location>
</feature>
<dbReference type="AlphaFoldDB" id="A0A9W8IY76"/>
<reference evidence="2" key="1">
    <citation type="submission" date="2022-06" db="EMBL/GenBank/DDBJ databases">
        <title>Genome Sequence of Candolleomyces eurysporus.</title>
        <authorList>
            <person name="Buettner E."/>
        </authorList>
    </citation>
    <scope>NUCLEOTIDE SEQUENCE</scope>
    <source>
        <strain evidence="2">VTCC 930004</strain>
    </source>
</reference>
<feature type="non-terminal residue" evidence="2">
    <location>
        <position position="193"/>
    </location>
</feature>
<comment type="caution">
    <text evidence="2">The sequence shown here is derived from an EMBL/GenBank/DDBJ whole genome shotgun (WGS) entry which is preliminary data.</text>
</comment>
<feature type="region of interest" description="Disordered" evidence="1">
    <location>
        <begin position="61"/>
        <end position="85"/>
    </location>
</feature>
<organism evidence="2 3">
    <name type="scientific">Candolleomyces eurysporus</name>
    <dbReference type="NCBI Taxonomy" id="2828524"/>
    <lineage>
        <taxon>Eukaryota</taxon>
        <taxon>Fungi</taxon>
        <taxon>Dikarya</taxon>
        <taxon>Basidiomycota</taxon>
        <taxon>Agaricomycotina</taxon>
        <taxon>Agaricomycetes</taxon>
        <taxon>Agaricomycetidae</taxon>
        <taxon>Agaricales</taxon>
        <taxon>Agaricineae</taxon>
        <taxon>Psathyrellaceae</taxon>
        <taxon>Candolleomyces</taxon>
    </lineage>
</organism>
<dbReference type="Proteomes" id="UP001140091">
    <property type="component" value="Unassembled WGS sequence"/>
</dbReference>
<feature type="compositionally biased region" description="Pro residues" evidence="1">
    <location>
        <begin position="175"/>
        <end position="193"/>
    </location>
</feature>